<organism evidence="2 3">
    <name type="scientific">Eragrostis curvula</name>
    <name type="common">weeping love grass</name>
    <dbReference type="NCBI Taxonomy" id="38414"/>
    <lineage>
        <taxon>Eukaryota</taxon>
        <taxon>Viridiplantae</taxon>
        <taxon>Streptophyta</taxon>
        <taxon>Embryophyta</taxon>
        <taxon>Tracheophyta</taxon>
        <taxon>Spermatophyta</taxon>
        <taxon>Magnoliopsida</taxon>
        <taxon>Liliopsida</taxon>
        <taxon>Poales</taxon>
        <taxon>Poaceae</taxon>
        <taxon>PACMAD clade</taxon>
        <taxon>Chloridoideae</taxon>
        <taxon>Eragrostideae</taxon>
        <taxon>Eragrostidinae</taxon>
        <taxon>Eragrostis</taxon>
    </lineage>
</organism>
<evidence type="ECO:0000313" key="2">
    <source>
        <dbReference type="EMBL" id="TVU18404.1"/>
    </source>
</evidence>
<name>A0A5J9U498_9POAL</name>
<feature type="compositionally biased region" description="Low complexity" evidence="1">
    <location>
        <begin position="1"/>
        <end position="11"/>
    </location>
</feature>
<accession>A0A5J9U498</accession>
<dbReference type="AlphaFoldDB" id="A0A5J9U498"/>
<feature type="non-terminal residue" evidence="2">
    <location>
        <position position="1"/>
    </location>
</feature>
<evidence type="ECO:0000256" key="1">
    <source>
        <dbReference type="SAM" id="MobiDB-lite"/>
    </source>
</evidence>
<evidence type="ECO:0000313" key="3">
    <source>
        <dbReference type="Proteomes" id="UP000324897"/>
    </source>
</evidence>
<sequence length="241" mass="25547">MSTPSPSSSSPRLVSGEKYAAPPSQGHGTHIFVYCRLRLTVVAHRSGEAVAAEAHLVAQCGGEAAQIGVGERLIRRPDMALGVCLFLPDRIAAESRYSQTAKSRSFNLSPTSKLQFSRSAASSRLLLPGGPRPLAGRFLENHPYPPTKLQFNPRPAAPPLLASSPDTLRLWHSRSTTSSPPPRGRSSALSSTTGTPPAQGRAPPRPTRSTSGTHAPPPSTPPPHARRSPARPRTCSHATDS</sequence>
<comment type="caution">
    <text evidence="2">The sequence shown here is derived from an EMBL/GenBank/DDBJ whole genome shotgun (WGS) entry which is preliminary data.</text>
</comment>
<protein>
    <submittedName>
        <fullName evidence="2">Uncharacterized protein</fullName>
    </submittedName>
</protein>
<reference evidence="2 3" key="1">
    <citation type="journal article" date="2019" name="Sci. Rep.">
        <title>A high-quality genome of Eragrostis curvula grass provides insights into Poaceae evolution and supports new strategies to enhance forage quality.</title>
        <authorList>
            <person name="Carballo J."/>
            <person name="Santos B.A.C.M."/>
            <person name="Zappacosta D."/>
            <person name="Garbus I."/>
            <person name="Selva J.P."/>
            <person name="Gallo C.A."/>
            <person name="Diaz A."/>
            <person name="Albertini E."/>
            <person name="Caccamo M."/>
            <person name="Echenique V."/>
        </authorList>
    </citation>
    <scope>NUCLEOTIDE SEQUENCE [LARGE SCALE GENOMIC DNA]</scope>
    <source>
        <strain evidence="3">cv. Victoria</strain>
        <tissue evidence="2">Leaf</tissue>
    </source>
</reference>
<gene>
    <name evidence="2" type="ORF">EJB05_34500</name>
</gene>
<feature type="region of interest" description="Disordered" evidence="1">
    <location>
        <begin position="134"/>
        <end position="241"/>
    </location>
</feature>
<dbReference type="Gramene" id="TVU18404">
    <property type="protein sequence ID" value="TVU18404"/>
    <property type="gene ID" value="EJB05_34500"/>
</dbReference>
<feature type="region of interest" description="Disordered" evidence="1">
    <location>
        <begin position="1"/>
        <end position="25"/>
    </location>
</feature>
<keyword evidence="3" id="KW-1185">Reference proteome</keyword>
<feature type="compositionally biased region" description="Low complexity" evidence="1">
    <location>
        <begin position="173"/>
        <end position="191"/>
    </location>
</feature>
<proteinExistence type="predicted"/>
<dbReference type="Proteomes" id="UP000324897">
    <property type="component" value="Chromosome 7"/>
</dbReference>
<dbReference type="EMBL" id="RWGY01000029">
    <property type="protein sequence ID" value="TVU18404.1"/>
    <property type="molecule type" value="Genomic_DNA"/>
</dbReference>